<accession>A0A183AGU2</accession>
<feature type="region of interest" description="Disordered" evidence="1">
    <location>
        <begin position="237"/>
        <end position="269"/>
    </location>
</feature>
<sequence>MCIPLEPTDAGLRATQVTSVLPSGAAAQAGLEPGQIIVSIGDTSVDGLTVHQIQSLIDETTARLGEVALYVSSRDDVTYPPRSVHTGNAPAIEEFQPSFESFQRSTDRDTFVSVANPIPSPPDTAGSEINLRLVRKEAYRSGPSADDGLFPFSVNRPFAPESNRTDTHYEHRDLLPANPASTPTPQINFKPRHTNIRSTARITASQALYGSTQPQLGAVASLAIDGGLSPDQLLHIGCSGPDPPHRSPPGTSIPPSVMPEDESSVSPNRATGSTAFYARHSRPTYAAHQPILLNRSGQSGVGCGSTFRGPSRAHIRIPVWSSSSRGYYPHPHHHPPFHLSTTTTATSIGARRGSFPLQMTRVGGLVLDTRDGTHVPNTQAQTELGSSGTYQSLSACTSPTSVKHPSDSSSSPRGTAFFSSSSVPSPANTPPLPSVTSTSVTAPTSCVDIVRLGPGDTVTHALSGESRYTAHSLIRMHYCPQPYVSLGPVDDSRVTVPICTTPPWFSSDGSSGSGGPVSVTAGQVPMVPGSQVFSWTSFTPALSQPSEKSPIQHSSTSSAVLGEQFTVISDSRLTNPDPSLHPQALAPQNALAQTTAQVTGRPSGFTSPTGPQVARTVRHLRRIRHIFGDSLGYVSSATSASMGALAVAEKNCASTNSLVELRPHGSRSVESVRPASLVYKCPEPDCLLEAELSGDRGSGALLLLSSAVPGPTMQQHQPHQVMIRFEQLPAQYQNCKCPTVWERYYASFMDDTLRLTRLVPHGQTDECDSPPAHLHLNLIESSLTWHSPSDLSDLDLPSGTRWATGDSVIGFLRIPASRIQCQLYFLHRQLASGLLGQWGPISLAAVTTTSSVISSDQNLAGLGYTQTISESGVSQQFVQSCTTRPASRGKHATGRSSSLGLAGPPGGVPLLRAVGTAAASVGMPLVGRSSLTSWLHPSGQKTTGEPVVDSVNGDVTKGNNFYGILSHSDFPFPIEFFEDCLPGFL</sequence>
<dbReference type="SMART" id="SM00228">
    <property type="entry name" value="PDZ"/>
    <property type="match status" value="1"/>
</dbReference>
<gene>
    <name evidence="3" type="ORF">ECPE_LOCUS6177</name>
</gene>
<dbReference type="InterPro" id="IPR001478">
    <property type="entry name" value="PDZ"/>
</dbReference>
<keyword evidence="4" id="KW-1185">Reference proteome</keyword>
<organism evidence="5">
    <name type="scientific">Echinostoma caproni</name>
    <dbReference type="NCBI Taxonomy" id="27848"/>
    <lineage>
        <taxon>Eukaryota</taxon>
        <taxon>Metazoa</taxon>
        <taxon>Spiralia</taxon>
        <taxon>Lophotrochozoa</taxon>
        <taxon>Platyhelminthes</taxon>
        <taxon>Trematoda</taxon>
        <taxon>Digenea</taxon>
        <taxon>Plagiorchiida</taxon>
        <taxon>Echinostomata</taxon>
        <taxon>Echinostomatoidea</taxon>
        <taxon>Echinostomatidae</taxon>
        <taxon>Echinostoma</taxon>
    </lineage>
</organism>
<dbReference type="EMBL" id="UZAN01043127">
    <property type="protein sequence ID" value="VDP77611.1"/>
    <property type="molecule type" value="Genomic_DNA"/>
</dbReference>
<dbReference type="AlphaFoldDB" id="A0A183AGU2"/>
<dbReference type="InterPro" id="IPR036034">
    <property type="entry name" value="PDZ_sf"/>
</dbReference>
<feature type="domain" description="PDZ" evidence="2">
    <location>
        <begin position="17"/>
        <end position="60"/>
    </location>
</feature>
<feature type="region of interest" description="Disordered" evidence="1">
    <location>
        <begin position="368"/>
        <end position="440"/>
    </location>
</feature>
<evidence type="ECO:0000313" key="3">
    <source>
        <dbReference type="EMBL" id="VDP77611.1"/>
    </source>
</evidence>
<reference evidence="5" key="1">
    <citation type="submission" date="2016-06" db="UniProtKB">
        <authorList>
            <consortium name="WormBaseParasite"/>
        </authorList>
    </citation>
    <scope>IDENTIFICATION</scope>
</reference>
<reference evidence="3 4" key="2">
    <citation type="submission" date="2018-11" db="EMBL/GenBank/DDBJ databases">
        <authorList>
            <consortium name="Pathogen Informatics"/>
        </authorList>
    </citation>
    <scope>NUCLEOTIDE SEQUENCE [LARGE SCALE GENOMIC DNA]</scope>
    <source>
        <strain evidence="3 4">Egypt</strain>
    </source>
</reference>
<dbReference type="Proteomes" id="UP000272942">
    <property type="component" value="Unassembled WGS sequence"/>
</dbReference>
<feature type="compositionally biased region" description="Polar residues" evidence="1">
    <location>
        <begin position="375"/>
        <end position="397"/>
    </location>
</feature>
<dbReference type="WBParaSite" id="ECPE_0000619001-mRNA-1">
    <property type="protein sequence ID" value="ECPE_0000619001-mRNA-1"/>
    <property type="gene ID" value="ECPE_0000619001"/>
</dbReference>
<evidence type="ECO:0000256" key="1">
    <source>
        <dbReference type="SAM" id="MobiDB-lite"/>
    </source>
</evidence>
<dbReference type="SUPFAM" id="SSF50156">
    <property type="entry name" value="PDZ domain-like"/>
    <property type="match status" value="1"/>
</dbReference>
<feature type="compositionally biased region" description="Polar residues" evidence="1">
    <location>
        <begin position="598"/>
        <end position="610"/>
    </location>
</feature>
<proteinExistence type="predicted"/>
<evidence type="ECO:0000259" key="2">
    <source>
        <dbReference type="PROSITE" id="PS50106"/>
    </source>
</evidence>
<dbReference type="Gene3D" id="2.30.42.10">
    <property type="match status" value="1"/>
</dbReference>
<feature type="compositionally biased region" description="Low complexity" evidence="1">
    <location>
        <begin position="398"/>
        <end position="412"/>
    </location>
</feature>
<feature type="region of interest" description="Disordered" evidence="1">
    <location>
        <begin position="590"/>
        <end position="612"/>
    </location>
</feature>
<name>A0A183AGU2_9TREM</name>
<dbReference type="PROSITE" id="PS50106">
    <property type="entry name" value="PDZ"/>
    <property type="match status" value="1"/>
</dbReference>
<dbReference type="Pfam" id="PF17820">
    <property type="entry name" value="PDZ_6"/>
    <property type="match status" value="1"/>
</dbReference>
<evidence type="ECO:0000313" key="4">
    <source>
        <dbReference type="Proteomes" id="UP000272942"/>
    </source>
</evidence>
<evidence type="ECO:0000313" key="5">
    <source>
        <dbReference type="WBParaSite" id="ECPE_0000619001-mRNA-1"/>
    </source>
</evidence>
<dbReference type="InterPro" id="IPR041489">
    <property type="entry name" value="PDZ_6"/>
</dbReference>
<dbReference type="OrthoDB" id="6281275at2759"/>
<protein>
    <submittedName>
        <fullName evidence="5">PDZ domain-containing protein</fullName>
    </submittedName>
</protein>